<reference evidence="7 8" key="1">
    <citation type="submission" date="2024-01" db="EMBL/GenBank/DDBJ databases">
        <title>Comparative genomics of Cryptococcus and Kwoniella reveals pathogenesis evolution and contrasting modes of karyotype evolution via chromosome fusion or intercentromeric recombination.</title>
        <authorList>
            <person name="Coelho M.A."/>
            <person name="David-Palma M."/>
            <person name="Shea T."/>
            <person name="Bowers K."/>
            <person name="McGinley-Smith S."/>
            <person name="Mohammad A.W."/>
            <person name="Gnirke A."/>
            <person name="Yurkov A.M."/>
            <person name="Nowrousian M."/>
            <person name="Sun S."/>
            <person name="Cuomo C.A."/>
            <person name="Heitman J."/>
        </authorList>
    </citation>
    <scope>NUCLEOTIDE SEQUENCE [LARGE SCALE GENOMIC DNA]</scope>
    <source>
        <strain evidence="7 8">CBS 6074</strain>
    </source>
</reference>
<dbReference type="EMBL" id="CP144102">
    <property type="protein sequence ID" value="WWC89608.1"/>
    <property type="molecule type" value="Genomic_DNA"/>
</dbReference>
<sequence>MTTPQSKIAIVGAGVFGLSTALHLAKRGYKDVTVFDYQPYHENAYNPDQGCDSASADVNKVYRCSYGNEIEYQDLAFSGLKIWKEWNEEIAKSRPEDLPKGLTPKDQLLFLNGFLKLASSSELSEYDIQSLKALEKAGLREYQHVLLDEQDLKRLEEKELKDPSSHWKRKIESLNKPPGGDGKPLNGFIDTTAGFTYADKACTWARHLAEKSGVKFILGPETGKFDELIIEQNEETKEKFVKGLRTVDGKEHFVDVVVVAGGGWTPGIVPEVENLLETTAGSVVTIQLPKDRPDLWDKFSPEKFPVWAYGFTGAVSPEFGGIYGFPRTPEGKIKIGYRGRKWTNFQTQPKTGKRLSVPITKYTDVKATNLPKKAIDNIKIVIAQFFPELKEIGITDTRMCWYTDSIDNSFVIDYVPSLSSYSNGKGLFVASGGSGHGFKFLPVLGEHIVNQLEGKKDQFTNLWKWRSRSFKADEKVNGLEEGELSSRNLINLELATENDWKWAKEHPEAALESVNFQSLKVSA</sequence>
<evidence type="ECO:0000256" key="2">
    <source>
        <dbReference type="ARBA" id="ARBA00010989"/>
    </source>
</evidence>
<comment type="similarity">
    <text evidence="2">Belongs to the MSOX/MTOX family.</text>
</comment>
<evidence type="ECO:0000256" key="1">
    <source>
        <dbReference type="ARBA" id="ARBA00001974"/>
    </source>
</evidence>
<dbReference type="InterPro" id="IPR006076">
    <property type="entry name" value="FAD-dep_OxRdtase"/>
</dbReference>
<dbReference type="PANTHER" id="PTHR10961:SF15">
    <property type="entry name" value="FAD DEPENDENT OXIDOREDUCTASE DOMAIN-CONTAINING PROTEIN"/>
    <property type="match status" value="1"/>
</dbReference>
<dbReference type="Proteomes" id="UP001355207">
    <property type="component" value="Chromosome 5"/>
</dbReference>
<organism evidence="7 8">
    <name type="scientific">Kwoniella dendrophila CBS 6074</name>
    <dbReference type="NCBI Taxonomy" id="1295534"/>
    <lineage>
        <taxon>Eukaryota</taxon>
        <taxon>Fungi</taxon>
        <taxon>Dikarya</taxon>
        <taxon>Basidiomycota</taxon>
        <taxon>Agaricomycotina</taxon>
        <taxon>Tremellomycetes</taxon>
        <taxon>Tremellales</taxon>
        <taxon>Cryptococcaceae</taxon>
        <taxon>Kwoniella</taxon>
    </lineage>
</organism>
<dbReference type="Gene3D" id="3.50.50.60">
    <property type="entry name" value="FAD/NAD(P)-binding domain"/>
    <property type="match status" value="1"/>
</dbReference>
<dbReference type="GO" id="GO:0050660">
    <property type="term" value="F:flavin adenine dinucleotide binding"/>
    <property type="evidence" value="ECO:0007669"/>
    <property type="project" value="InterPro"/>
</dbReference>
<dbReference type="Pfam" id="PF01266">
    <property type="entry name" value="DAO"/>
    <property type="match status" value="1"/>
</dbReference>
<evidence type="ECO:0000256" key="5">
    <source>
        <dbReference type="ARBA" id="ARBA00023002"/>
    </source>
</evidence>
<protein>
    <recommendedName>
        <fullName evidence="6">FAD dependent oxidoreductase domain-containing protein</fullName>
    </recommendedName>
</protein>
<dbReference type="Gene3D" id="3.30.9.10">
    <property type="entry name" value="D-Amino Acid Oxidase, subunit A, domain 2"/>
    <property type="match status" value="1"/>
</dbReference>
<dbReference type="SUPFAM" id="SSF51905">
    <property type="entry name" value="FAD/NAD(P)-binding domain"/>
    <property type="match status" value="1"/>
</dbReference>
<dbReference type="InterPro" id="IPR045170">
    <property type="entry name" value="MTOX"/>
</dbReference>
<evidence type="ECO:0000259" key="6">
    <source>
        <dbReference type="Pfam" id="PF01266"/>
    </source>
</evidence>
<dbReference type="RefSeq" id="XP_066076371.1">
    <property type="nucleotide sequence ID" value="XM_066220274.1"/>
</dbReference>
<dbReference type="GeneID" id="91095203"/>
<dbReference type="AlphaFoldDB" id="A0AAX4JYL0"/>
<name>A0AAX4JYL0_9TREE</name>
<comment type="cofactor">
    <cofactor evidence="1">
        <name>FAD</name>
        <dbReference type="ChEBI" id="CHEBI:57692"/>
    </cofactor>
</comment>
<proteinExistence type="inferred from homology"/>
<keyword evidence="3" id="KW-0285">Flavoprotein</keyword>
<evidence type="ECO:0000256" key="4">
    <source>
        <dbReference type="ARBA" id="ARBA00022827"/>
    </source>
</evidence>
<keyword evidence="5" id="KW-0560">Oxidoreductase</keyword>
<keyword evidence="4" id="KW-0274">FAD</keyword>
<feature type="domain" description="FAD dependent oxidoreductase" evidence="6">
    <location>
        <begin position="7"/>
        <end position="449"/>
    </location>
</feature>
<keyword evidence="8" id="KW-1185">Reference proteome</keyword>
<dbReference type="GO" id="GO:0008115">
    <property type="term" value="F:sarcosine oxidase activity"/>
    <property type="evidence" value="ECO:0007669"/>
    <property type="project" value="TreeGrafter"/>
</dbReference>
<evidence type="ECO:0000256" key="3">
    <source>
        <dbReference type="ARBA" id="ARBA00022630"/>
    </source>
</evidence>
<gene>
    <name evidence="7" type="ORF">L201_004533</name>
</gene>
<dbReference type="InterPro" id="IPR036188">
    <property type="entry name" value="FAD/NAD-bd_sf"/>
</dbReference>
<evidence type="ECO:0000313" key="8">
    <source>
        <dbReference type="Proteomes" id="UP001355207"/>
    </source>
</evidence>
<evidence type="ECO:0000313" key="7">
    <source>
        <dbReference type="EMBL" id="WWC89608.1"/>
    </source>
</evidence>
<dbReference type="PANTHER" id="PTHR10961">
    <property type="entry name" value="PEROXISOMAL SARCOSINE OXIDASE"/>
    <property type="match status" value="1"/>
</dbReference>
<accession>A0AAX4JYL0</accession>